<feature type="domain" description="SAF" evidence="3">
    <location>
        <begin position="51"/>
        <end position="115"/>
    </location>
</feature>
<dbReference type="SUPFAM" id="SSF51269">
    <property type="entry name" value="AFP III-like domain"/>
    <property type="match status" value="1"/>
</dbReference>
<dbReference type="InterPro" id="IPR013974">
    <property type="entry name" value="SAF"/>
</dbReference>
<dbReference type="InterPro" id="IPR036732">
    <property type="entry name" value="AFP_Neu5c_C_sf"/>
</dbReference>
<dbReference type="Proteomes" id="UP000216885">
    <property type="component" value="Unassembled WGS sequence"/>
</dbReference>
<dbReference type="Pfam" id="PF16976">
    <property type="entry name" value="RcpC"/>
    <property type="match status" value="1"/>
</dbReference>
<feature type="chain" id="PRO_5013374505" evidence="2">
    <location>
        <begin position="23"/>
        <end position="293"/>
    </location>
</feature>
<dbReference type="Pfam" id="PF08666">
    <property type="entry name" value="SAF"/>
    <property type="match status" value="1"/>
</dbReference>
<accession>A0A261U8F2</accession>
<proteinExistence type="predicted"/>
<protein>
    <submittedName>
        <fullName evidence="4">Flp pilus assembly protein CpaB</fullName>
    </submittedName>
</protein>
<feature type="region of interest" description="Disordered" evidence="1">
    <location>
        <begin position="254"/>
        <end position="293"/>
    </location>
</feature>
<dbReference type="EMBL" id="NEVQ01000012">
    <property type="protein sequence ID" value="OZI57692.1"/>
    <property type="molecule type" value="Genomic_DNA"/>
</dbReference>
<organism evidence="4 5">
    <name type="scientific">Bordetella genomosp. 4</name>
    <dbReference type="NCBI Taxonomy" id="463044"/>
    <lineage>
        <taxon>Bacteria</taxon>
        <taxon>Pseudomonadati</taxon>
        <taxon>Pseudomonadota</taxon>
        <taxon>Betaproteobacteria</taxon>
        <taxon>Burkholderiales</taxon>
        <taxon>Alcaligenaceae</taxon>
        <taxon>Bordetella</taxon>
    </lineage>
</organism>
<keyword evidence="5" id="KW-1185">Reference proteome</keyword>
<sequence>MLSLTLAALRLRTISVCGSALAAGLLAAWAVHEHIQTREREMERQATVEVRARVVAAIDLAAGTRLQTDHLAVRDIPLPWVPSHSYDPDAVDQVLGGVLTTDLKQGDILLGAHITAEVESPLSDLVSQGRRAVTLPAAEINAVSGLLQPDDLIDLYVSFMYQGQHLTAPLLQSVRVLAIGGPSDSPVSITFDTAERDAIKLVAARHSGSLTAMLRHRSDARVSESAAAGDLAALMGLTGPSMADRAPIPVLYGDRVDTEPLSSDADPAEKTFPNLPDRDVPPPKSLAIYAEGR</sequence>
<comment type="caution">
    <text evidence="4">The sequence shown here is derived from an EMBL/GenBank/DDBJ whole genome shotgun (WGS) entry which is preliminary data.</text>
</comment>
<dbReference type="InterPro" id="IPR017592">
    <property type="entry name" value="Pilus_assmbl_Flp-typ_CpaB"/>
</dbReference>
<feature type="signal peptide" evidence="2">
    <location>
        <begin position="1"/>
        <end position="22"/>
    </location>
</feature>
<evidence type="ECO:0000256" key="2">
    <source>
        <dbReference type="SAM" id="SignalP"/>
    </source>
</evidence>
<evidence type="ECO:0000313" key="5">
    <source>
        <dbReference type="Proteomes" id="UP000216885"/>
    </source>
</evidence>
<evidence type="ECO:0000313" key="4">
    <source>
        <dbReference type="EMBL" id="OZI57692.1"/>
    </source>
</evidence>
<name>A0A261U8F2_9BORD</name>
<reference evidence="4 5" key="1">
    <citation type="submission" date="2017-05" db="EMBL/GenBank/DDBJ databases">
        <title>Complete and WGS of Bordetella genogroups.</title>
        <authorList>
            <person name="Spilker T."/>
            <person name="LiPuma J."/>
        </authorList>
    </citation>
    <scope>NUCLEOTIDE SEQUENCE [LARGE SCALE GENOMIC DNA]</scope>
    <source>
        <strain evidence="4 5">AU9919</strain>
    </source>
</reference>
<keyword evidence="2" id="KW-0732">Signal</keyword>
<dbReference type="InterPro" id="IPR031571">
    <property type="entry name" value="RcpC_dom"/>
</dbReference>
<evidence type="ECO:0000259" key="3">
    <source>
        <dbReference type="SMART" id="SM00858"/>
    </source>
</evidence>
<dbReference type="SMART" id="SM00858">
    <property type="entry name" value="SAF"/>
    <property type="match status" value="1"/>
</dbReference>
<dbReference type="OrthoDB" id="2037472at2"/>
<evidence type="ECO:0000256" key="1">
    <source>
        <dbReference type="SAM" id="MobiDB-lite"/>
    </source>
</evidence>
<gene>
    <name evidence="4" type="ORF">CAL20_09975</name>
</gene>
<dbReference type="NCBIfam" id="TIGR03177">
    <property type="entry name" value="pilus_cpaB"/>
    <property type="match status" value="1"/>
</dbReference>
<dbReference type="CDD" id="cd11614">
    <property type="entry name" value="SAF_CpaB_FlgA_like"/>
    <property type="match status" value="1"/>
</dbReference>
<dbReference type="AlphaFoldDB" id="A0A261U8F2"/>